<dbReference type="AlphaFoldDB" id="A0A915D6G5"/>
<name>A0A915D6G5_9BILA</name>
<reference evidence="3" key="1">
    <citation type="submission" date="2022-11" db="UniProtKB">
        <authorList>
            <consortium name="WormBaseParasite"/>
        </authorList>
    </citation>
    <scope>IDENTIFICATION</scope>
</reference>
<sequence>MTRARDNRKWGKCAIQWRPLCAFVDSYYLFAEGTTATTASACCCCCDCCCCCCPCCCCCGGNNNNGLGALGGLNGLAGLCPPGLAGAAGLGLGAAGLGGAAGLLGAGGLGPGFLPDGSSGRRLAGLGVLGGGLAGLGRRRRRRATGFGKLEEENGKNSINEGKWSWTSSRHMYVEPKQIKNVPKKNVLRSTLGLADPNTKTSTKCNCQCSTKDCKSSYSNTAPGRSFAVPATPVSSEDDGDYI</sequence>
<accession>A0A915D6G5</accession>
<proteinExistence type="predicted"/>
<keyword evidence="2" id="KW-1185">Reference proteome</keyword>
<evidence type="ECO:0000256" key="1">
    <source>
        <dbReference type="SAM" id="MobiDB-lite"/>
    </source>
</evidence>
<protein>
    <submittedName>
        <fullName evidence="3">Uncharacterized protein</fullName>
    </submittedName>
</protein>
<organism evidence="2 3">
    <name type="scientific">Ditylenchus dipsaci</name>
    <dbReference type="NCBI Taxonomy" id="166011"/>
    <lineage>
        <taxon>Eukaryota</taxon>
        <taxon>Metazoa</taxon>
        <taxon>Ecdysozoa</taxon>
        <taxon>Nematoda</taxon>
        <taxon>Chromadorea</taxon>
        <taxon>Rhabditida</taxon>
        <taxon>Tylenchina</taxon>
        <taxon>Tylenchomorpha</taxon>
        <taxon>Sphaerularioidea</taxon>
        <taxon>Anguinidae</taxon>
        <taxon>Anguininae</taxon>
        <taxon>Ditylenchus</taxon>
    </lineage>
</organism>
<evidence type="ECO:0000313" key="3">
    <source>
        <dbReference type="WBParaSite" id="jg1655"/>
    </source>
</evidence>
<dbReference type="Proteomes" id="UP000887574">
    <property type="component" value="Unplaced"/>
</dbReference>
<dbReference type="WBParaSite" id="jg1655">
    <property type="protein sequence ID" value="jg1655"/>
    <property type="gene ID" value="jg1655"/>
</dbReference>
<evidence type="ECO:0000313" key="2">
    <source>
        <dbReference type="Proteomes" id="UP000887574"/>
    </source>
</evidence>
<feature type="region of interest" description="Disordered" evidence="1">
    <location>
        <begin position="218"/>
        <end position="243"/>
    </location>
</feature>